<feature type="domain" description="Myb-like" evidence="9">
    <location>
        <begin position="9"/>
        <end position="61"/>
    </location>
</feature>
<feature type="compositionally biased region" description="Polar residues" evidence="8">
    <location>
        <begin position="177"/>
        <end position="198"/>
    </location>
</feature>
<keyword evidence="4" id="KW-0238">DNA-binding</keyword>
<keyword evidence="5" id="KW-0804">Transcription</keyword>
<dbReference type="EMBL" id="HG994364">
    <property type="protein sequence ID" value="CAF2357127.1"/>
    <property type="molecule type" value="Genomic_DNA"/>
</dbReference>
<comment type="subunit">
    <text evidence="7">Can form complexes with MYC2, MYC3 or MYC4.</text>
</comment>
<dbReference type="GO" id="GO:0051707">
    <property type="term" value="P:response to other organism"/>
    <property type="evidence" value="ECO:0007669"/>
    <property type="project" value="UniProtKB-ARBA"/>
</dbReference>
<feature type="domain" description="Myb-like" evidence="9">
    <location>
        <begin position="71"/>
        <end position="121"/>
    </location>
</feature>
<evidence type="ECO:0000259" key="10">
    <source>
        <dbReference type="PROSITE" id="PS51294"/>
    </source>
</evidence>
<reference evidence="11" key="1">
    <citation type="submission" date="2021-01" db="EMBL/GenBank/DDBJ databases">
        <authorList>
            <consortium name="Genoscope - CEA"/>
            <person name="William W."/>
        </authorList>
    </citation>
    <scope>NUCLEOTIDE SEQUENCE</scope>
</reference>
<dbReference type="GO" id="GO:0000976">
    <property type="term" value="F:transcription cis-regulatory region binding"/>
    <property type="evidence" value="ECO:0007669"/>
    <property type="project" value="UniProtKB-ARBA"/>
</dbReference>
<keyword evidence="2" id="KW-0677">Repeat</keyword>
<dbReference type="PROSITE" id="PS51294">
    <property type="entry name" value="HTH_MYB"/>
    <property type="match status" value="2"/>
</dbReference>
<protein>
    <submittedName>
        <fullName evidence="11">(rape) hypothetical protein</fullName>
    </submittedName>
</protein>
<dbReference type="PANTHER" id="PTHR47994">
    <property type="entry name" value="F14D16.11-RELATED"/>
    <property type="match status" value="1"/>
</dbReference>
<dbReference type="PANTHER" id="PTHR47994:SF5">
    <property type="entry name" value="F14D16.11-RELATED"/>
    <property type="match status" value="1"/>
</dbReference>
<comment type="subcellular location">
    <subcellularLocation>
        <location evidence="1">Nucleus</location>
    </subcellularLocation>
</comment>
<dbReference type="Gene3D" id="1.10.10.60">
    <property type="entry name" value="Homeodomain-like"/>
    <property type="match status" value="2"/>
</dbReference>
<proteinExistence type="predicted"/>
<dbReference type="GO" id="GO:0080090">
    <property type="term" value="P:regulation of primary metabolic process"/>
    <property type="evidence" value="ECO:0007669"/>
    <property type="project" value="UniProtKB-ARBA"/>
</dbReference>
<dbReference type="FunFam" id="1.10.10.60:FF:000001">
    <property type="entry name" value="MYB-related transcription factor"/>
    <property type="match status" value="1"/>
</dbReference>
<dbReference type="SUPFAM" id="SSF46689">
    <property type="entry name" value="Homeodomain-like"/>
    <property type="match status" value="1"/>
</dbReference>
<keyword evidence="6" id="KW-0539">Nucleus</keyword>
<evidence type="ECO:0000256" key="2">
    <source>
        <dbReference type="ARBA" id="ARBA00022737"/>
    </source>
</evidence>
<organism evidence="11">
    <name type="scientific">Brassica napus</name>
    <name type="common">Rape</name>
    <dbReference type="NCBI Taxonomy" id="3708"/>
    <lineage>
        <taxon>Eukaryota</taxon>
        <taxon>Viridiplantae</taxon>
        <taxon>Streptophyta</taxon>
        <taxon>Embryophyta</taxon>
        <taxon>Tracheophyta</taxon>
        <taxon>Spermatophyta</taxon>
        <taxon>Magnoliopsida</taxon>
        <taxon>eudicotyledons</taxon>
        <taxon>Gunneridae</taxon>
        <taxon>Pentapetalae</taxon>
        <taxon>rosids</taxon>
        <taxon>malvids</taxon>
        <taxon>Brassicales</taxon>
        <taxon>Brassicaceae</taxon>
        <taxon>Brassiceae</taxon>
        <taxon>Brassica</taxon>
    </lineage>
</organism>
<evidence type="ECO:0000256" key="3">
    <source>
        <dbReference type="ARBA" id="ARBA00023015"/>
    </source>
</evidence>
<keyword evidence="3" id="KW-0805">Transcription regulation</keyword>
<evidence type="ECO:0000256" key="7">
    <source>
        <dbReference type="ARBA" id="ARBA00062314"/>
    </source>
</evidence>
<dbReference type="CDD" id="cd00167">
    <property type="entry name" value="SANT"/>
    <property type="match status" value="2"/>
</dbReference>
<feature type="domain" description="HTH myb-type" evidence="10">
    <location>
        <begin position="71"/>
        <end position="125"/>
    </location>
</feature>
<dbReference type="AlphaFoldDB" id="A0A817B7G3"/>
<feature type="domain" description="HTH myb-type" evidence="10">
    <location>
        <begin position="9"/>
        <end position="65"/>
    </location>
</feature>
<evidence type="ECO:0000256" key="4">
    <source>
        <dbReference type="ARBA" id="ARBA00023125"/>
    </source>
</evidence>
<dbReference type="PROSITE" id="PS50090">
    <property type="entry name" value="MYB_LIKE"/>
    <property type="match status" value="2"/>
</dbReference>
<dbReference type="Proteomes" id="UP001295469">
    <property type="component" value="Chromosome A10"/>
</dbReference>
<dbReference type="InterPro" id="IPR009057">
    <property type="entry name" value="Homeodomain-like_sf"/>
</dbReference>
<evidence type="ECO:0000256" key="6">
    <source>
        <dbReference type="ARBA" id="ARBA00023242"/>
    </source>
</evidence>
<dbReference type="SMART" id="SM00717">
    <property type="entry name" value="SANT"/>
    <property type="match status" value="2"/>
</dbReference>
<dbReference type="InterPro" id="IPR015495">
    <property type="entry name" value="Myb_TF_plants"/>
</dbReference>
<dbReference type="GO" id="GO:0005634">
    <property type="term" value="C:nucleus"/>
    <property type="evidence" value="ECO:0007669"/>
    <property type="project" value="UniProtKB-SubCell"/>
</dbReference>
<evidence type="ECO:0000259" key="9">
    <source>
        <dbReference type="PROSITE" id="PS50090"/>
    </source>
</evidence>
<gene>
    <name evidence="11" type="ORF">DARMORV10_A10P29390.1</name>
</gene>
<sequence>MSRKPCCVGEGLKKGAWTTEEDKKLISYIHEHGEGGWRDIPQKAGLKRCGKSCRLRWANYFELGLYFTYLKPDIKRGEFSYEEEQIIIMLHASRGNKWSVIARHLPKRTDNEVKNYWNTHLKKRLIDQGIDPLTHKPLASSPNPATTRTSEGQDDSNPSNLDEQSQSGSMSPKYLPISSSSCNLQKMSNSDETTRNNGSLSSKKCRFKKSSSTSKLLNKVATKASSIGNMVSASVEGSLIRSTILSPCLNDVFSETSQFQMDEFDPFSHSSEQHITDHMKEDINMDFDLKNSEFDFSQFIEQFSNIEAEKANAIGGYNQDLLLSDVSSTSVDEDNIMQNITGWSNYLVDDSDFPYDTNQDFDDKNFI</sequence>
<evidence type="ECO:0000256" key="5">
    <source>
        <dbReference type="ARBA" id="ARBA00023163"/>
    </source>
</evidence>
<evidence type="ECO:0000313" key="11">
    <source>
        <dbReference type="EMBL" id="CAF2357127.1"/>
    </source>
</evidence>
<name>A0A817B7G3_BRANA</name>
<feature type="region of interest" description="Disordered" evidence="8">
    <location>
        <begin position="132"/>
        <end position="206"/>
    </location>
</feature>
<dbReference type="InterPro" id="IPR017930">
    <property type="entry name" value="Myb_dom"/>
</dbReference>
<feature type="compositionally biased region" description="Polar residues" evidence="8">
    <location>
        <begin position="140"/>
        <end position="170"/>
    </location>
</feature>
<evidence type="ECO:0000256" key="1">
    <source>
        <dbReference type="ARBA" id="ARBA00004123"/>
    </source>
</evidence>
<dbReference type="InterPro" id="IPR001005">
    <property type="entry name" value="SANT/Myb"/>
</dbReference>
<evidence type="ECO:0000256" key="8">
    <source>
        <dbReference type="SAM" id="MobiDB-lite"/>
    </source>
</evidence>
<dbReference type="Pfam" id="PF00249">
    <property type="entry name" value="Myb_DNA-binding"/>
    <property type="match status" value="2"/>
</dbReference>
<dbReference type="FunFam" id="1.10.10.60:FF:000394">
    <property type="entry name" value="MYB transcription factor"/>
    <property type="match status" value="1"/>
</dbReference>
<accession>A0A817B7G3</accession>